<dbReference type="STRING" id="1009370.ALO_02281"/>
<gene>
    <name evidence="2" type="ORF">ALO_02281</name>
</gene>
<evidence type="ECO:0000313" key="3">
    <source>
        <dbReference type="Proteomes" id="UP000003240"/>
    </source>
</evidence>
<feature type="compositionally biased region" description="Basic and acidic residues" evidence="1">
    <location>
        <begin position="80"/>
        <end position="92"/>
    </location>
</feature>
<feature type="region of interest" description="Disordered" evidence="1">
    <location>
        <begin position="72"/>
        <end position="92"/>
    </location>
</feature>
<protein>
    <submittedName>
        <fullName evidence="2">Uncharacterized protein</fullName>
    </submittedName>
</protein>
<accession>F7NEJ3</accession>
<evidence type="ECO:0000313" key="2">
    <source>
        <dbReference type="EMBL" id="EGO65404.1"/>
    </source>
</evidence>
<evidence type="ECO:0000256" key="1">
    <source>
        <dbReference type="SAM" id="MobiDB-lite"/>
    </source>
</evidence>
<dbReference type="EMBL" id="AFGF01000017">
    <property type="protein sequence ID" value="EGO65404.1"/>
    <property type="molecule type" value="Genomic_DNA"/>
</dbReference>
<comment type="caution">
    <text evidence="2">The sequence shown here is derived from an EMBL/GenBank/DDBJ whole genome shotgun (WGS) entry which is preliminary data.</text>
</comment>
<dbReference type="RefSeq" id="WP_004092386.1">
    <property type="nucleotide sequence ID" value="NZ_AFGF01000017.1"/>
</dbReference>
<name>F7NEJ3_9FIRM</name>
<keyword evidence="3" id="KW-1185">Reference proteome</keyword>
<proteinExistence type="predicted"/>
<dbReference type="Proteomes" id="UP000003240">
    <property type="component" value="Unassembled WGS sequence"/>
</dbReference>
<reference evidence="2 3" key="1">
    <citation type="journal article" date="2011" name="EMBO J.">
        <title>Structural diversity of bacterial flagellar motors.</title>
        <authorList>
            <person name="Chen S."/>
            <person name="Beeby M."/>
            <person name="Murphy G.E."/>
            <person name="Leadbetter J.R."/>
            <person name="Hendrixson D.R."/>
            <person name="Briegel A."/>
            <person name="Li Z."/>
            <person name="Shi J."/>
            <person name="Tocheva E.I."/>
            <person name="Muller A."/>
            <person name="Dobro M.J."/>
            <person name="Jensen G.J."/>
        </authorList>
    </citation>
    <scope>NUCLEOTIDE SEQUENCE [LARGE SCALE GENOMIC DNA]</scope>
    <source>
        <strain evidence="2 3">DSM 6540</strain>
    </source>
</reference>
<dbReference type="AlphaFoldDB" id="F7NEJ3"/>
<organism evidence="2 3">
    <name type="scientific">Acetonema longum DSM 6540</name>
    <dbReference type="NCBI Taxonomy" id="1009370"/>
    <lineage>
        <taxon>Bacteria</taxon>
        <taxon>Bacillati</taxon>
        <taxon>Bacillota</taxon>
        <taxon>Negativicutes</taxon>
        <taxon>Acetonemataceae</taxon>
        <taxon>Acetonema</taxon>
    </lineage>
</organism>
<sequence length="92" mass="10226">MTETERKLLWKCITDAQKTLSGIAGLLSYPETPSDAAMLSLARAGMELTAGMQRQYGLEDQRSHFIKQTVQPDGTVKRCRSGDRGPQKARIE</sequence>